<dbReference type="OrthoDB" id="5419802at2759"/>
<dbReference type="eggNOG" id="ENOG502SXUH">
    <property type="taxonomic scope" value="Eukaryota"/>
</dbReference>
<dbReference type="BioCyc" id="PCHR:PC20G10540-MONOMER"/>
<protein>
    <submittedName>
        <fullName evidence="1">Pc20g10540 protein</fullName>
    </submittedName>
</protein>
<dbReference type="Gene3D" id="3.30.460.40">
    <property type="match status" value="1"/>
</dbReference>
<dbReference type="EMBL" id="AM920435">
    <property type="protein sequence ID" value="CAP86383.1"/>
    <property type="molecule type" value="Genomic_DNA"/>
</dbReference>
<reference evidence="1 2" key="1">
    <citation type="journal article" date="2008" name="Nat. Biotechnol.">
        <title>Genome sequencing and analysis of the filamentous fungus Penicillium chrysogenum.</title>
        <authorList>
            <person name="van den Berg M.A."/>
            <person name="Albang R."/>
            <person name="Albermann K."/>
            <person name="Badger J.H."/>
            <person name="Daran J.-M."/>
            <person name="Driessen A.J.M."/>
            <person name="Garcia-Estrada C."/>
            <person name="Fedorova N.D."/>
            <person name="Harris D.M."/>
            <person name="Heijne W.H.M."/>
            <person name="Joardar V.S."/>
            <person name="Kiel J.A.K.W."/>
            <person name="Kovalchuk A."/>
            <person name="Martin J.F."/>
            <person name="Nierman W.C."/>
            <person name="Nijland J.G."/>
            <person name="Pronk J.T."/>
            <person name="Roubos J.A."/>
            <person name="van der Klei I.J."/>
            <person name="van Peij N.N.M.E."/>
            <person name="Veenhuis M."/>
            <person name="von Doehren H."/>
            <person name="Wagner C."/>
            <person name="Wortman J.R."/>
            <person name="Bovenberg R.A.L."/>
        </authorList>
    </citation>
    <scope>NUCLEOTIDE SEQUENCE [LARGE SCALE GENOMIC DNA]</scope>
    <source>
        <strain evidence="2">ATCC 28089 / DSM 1075 / NRRL 1951 / Wisconsin 54-1255</strain>
    </source>
</reference>
<evidence type="ECO:0000313" key="1">
    <source>
        <dbReference type="EMBL" id="CAP86383.1"/>
    </source>
</evidence>
<keyword evidence="2" id="KW-1185">Reference proteome</keyword>
<proteinExistence type="predicted"/>
<accession>B6HFU9</accession>
<dbReference type="OMA" id="FRSWSHR"/>
<gene>
    <name evidence="1" type="ORF">Pc20g10540</name>
    <name evidence="1" type="ORF">PCH_Pc20g10540</name>
</gene>
<evidence type="ECO:0000313" key="2">
    <source>
        <dbReference type="Proteomes" id="UP000000724"/>
    </source>
</evidence>
<dbReference type="InterPro" id="IPR043519">
    <property type="entry name" value="NT_sf"/>
</dbReference>
<dbReference type="HOGENOM" id="CLU_104762_0_0_1"/>
<dbReference type="AlphaFoldDB" id="B6HFU9"/>
<dbReference type="SUPFAM" id="SSF81301">
    <property type="entry name" value="Nucleotidyltransferase"/>
    <property type="match status" value="1"/>
</dbReference>
<name>B6HFU9_PENRW</name>
<dbReference type="VEuPathDB" id="FungiDB:PCH_Pc20g10540"/>
<sequence length="235" mass="26627">MPALLPAQLELTVATIARSLDSLQIDYALMGGAAACLTAPDPSRQTQDVDLVIHVDERAITADLLTQRLLNSFPSDFGPVSQFGHIIPGYKLHLPEGDIQLVDVEVFDFRSWSHRPQYNLDKATRVTKTINGYPVKIFSPEWLTREKILSQYQRRGVKHASDIEDVTRLMRYCVPNKPELNFNDQDQEFQLALSSILEERPRLRSGLRRVIKCSKMTGYKEQRKGPYGMVLSASP</sequence>
<organism evidence="1 2">
    <name type="scientific">Penicillium rubens (strain ATCC 28089 / DSM 1075 / NRRL 1951 / Wisconsin 54-1255)</name>
    <name type="common">Penicillium chrysogenum</name>
    <dbReference type="NCBI Taxonomy" id="500485"/>
    <lineage>
        <taxon>Eukaryota</taxon>
        <taxon>Fungi</taxon>
        <taxon>Dikarya</taxon>
        <taxon>Ascomycota</taxon>
        <taxon>Pezizomycotina</taxon>
        <taxon>Eurotiomycetes</taxon>
        <taxon>Eurotiomycetidae</taxon>
        <taxon>Eurotiales</taxon>
        <taxon>Aspergillaceae</taxon>
        <taxon>Penicillium</taxon>
        <taxon>Penicillium chrysogenum species complex</taxon>
    </lineage>
</organism>
<dbReference type="Proteomes" id="UP000000724">
    <property type="component" value="Contig Pc00c20"/>
</dbReference>